<dbReference type="InterPro" id="IPR008966">
    <property type="entry name" value="Adhesion_dom_sf"/>
</dbReference>
<dbReference type="InterPro" id="IPR036937">
    <property type="entry name" value="Adhesion_dom_fimbrial_sf"/>
</dbReference>
<dbReference type="PANTHER" id="PTHR33420:SF10">
    <property type="entry name" value="FIMBRIAE MAJOR SUBUNIT"/>
    <property type="match status" value="1"/>
</dbReference>
<feature type="domain" description="Fimbrial-type adhesion" evidence="2">
    <location>
        <begin position="32"/>
        <end position="197"/>
    </location>
</feature>
<dbReference type="AlphaFoldDB" id="A0A855SDW0"/>
<dbReference type="Pfam" id="PF00419">
    <property type="entry name" value="Fimbrial"/>
    <property type="match status" value="1"/>
</dbReference>
<keyword evidence="1" id="KW-0732">Signal</keyword>
<dbReference type="RefSeq" id="WP_045083265.1">
    <property type="nucleotide sequence ID" value="NZ_JZSX01000005.1"/>
</dbReference>
<accession>A0A855SDW0</accession>
<dbReference type="Proteomes" id="UP000241440">
    <property type="component" value="Unassembled WGS sequence"/>
</dbReference>
<dbReference type="InterPro" id="IPR000259">
    <property type="entry name" value="Adhesion_dom_fimbrial"/>
</dbReference>
<name>A0A855SDW0_PHOAN</name>
<dbReference type="EMBL" id="PYOY01000003">
    <property type="protein sequence ID" value="PSX08216.1"/>
    <property type="molecule type" value="Genomic_DNA"/>
</dbReference>
<proteinExistence type="predicted"/>
<organism evidence="3 4">
    <name type="scientific">Photobacterium angustum</name>
    <dbReference type="NCBI Taxonomy" id="661"/>
    <lineage>
        <taxon>Bacteria</taxon>
        <taxon>Pseudomonadati</taxon>
        <taxon>Pseudomonadota</taxon>
        <taxon>Gammaproteobacteria</taxon>
        <taxon>Vibrionales</taxon>
        <taxon>Vibrionaceae</taxon>
        <taxon>Photobacterium</taxon>
    </lineage>
</organism>
<evidence type="ECO:0000259" key="2">
    <source>
        <dbReference type="Pfam" id="PF00419"/>
    </source>
</evidence>
<feature type="signal peptide" evidence="1">
    <location>
        <begin position="1"/>
        <end position="26"/>
    </location>
</feature>
<protein>
    <submittedName>
        <fullName evidence="3">Type 1 fimbrial protein</fullName>
    </submittedName>
</protein>
<dbReference type="GO" id="GO:0009289">
    <property type="term" value="C:pilus"/>
    <property type="evidence" value="ECO:0007669"/>
    <property type="project" value="InterPro"/>
</dbReference>
<comment type="caution">
    <text evidence="3">The sequence shown here is derived from an EMBL/GenBank/DDBJ whole genome shotgun (WGS) entry which is preliminary data.</text>
</comment>
<evidence type="ECO:0000313" key="4">
    <source>
        <dbReference type="Proteomes" id="UP000241440"/>
    </source>
</evidence>
<dbReference type="Gene3D" id="2.60.40.1090">
    <property type="entry name" value="Fimbrial-type adhesion domain"/>
    <property type="match status" value="1"/>
</dbReference>
<feature type="chain" id="PRO_5032801266" evidence="1">
    <location>
        <begin position="27"/>
        <end position="198"/>
    </location>
</feature>
<evidence type="ECO:0000256" key="1">
    <source>
        <dbReference type="SAM" id="SignalP"/>
    </source>
</evidence>
<dbReference type="InterPro" id="IPR050263">
    <property type="entry name" value="Bact_Fimbrial_Adh_Pro"/>
</dbReference>
<reference evidence="3 4" key="1">
    <citation type="submission" date="2018-01" db="EMBL/GenBank/DDBJ databases">
        <title>Whole genome sequencing of Histamine producing bacteria.</title>
        <authorList>
            <person name="Butler K."/>
        </authorList>
    </citation>
    <scope>NUCLEOTIDE SEQUENCE [LARGE SCALE GENOMIC DNA]</scope>
    <source>
        <strain evidence="3 4">A2-1</strain>
    </source>
</reference>
<dbReference type="SUPFAM" id="SSF49401">
    <property type="entry name" value="Bacterial adhesins"/>
    <property type="match status" value="1"/>
</dbReference>
<evidence type="ECO:0000313" key="3">
    <source>
        <dbReference type="EMBL" id="PSX08216.1"/>
    </source>
</evidence>
<dbReference type="PANTHER" id="PTHR33420">
    <property type="entry name" value="FIMBRIAL SUBUNIT ELFA-RELATED"/>
    <property type="match status" value="1"/>
</dbReference>
<dbReference type="GeneID" id="61228934"/>
<gene>
    <name evidence="3" type="ORF">C0W41_09420</name>
</gene>
<dbReference type="GO" id="GO:0043709">
    <property type="term" value="P:cell adhesion involved in single-species biofilm formation"/>
    <property type="evidence" value="ECO:0007669"/>
    <property type="project" value="TreeGrafter"/>
</dbReference>
<sequence length="198" mass="21040">MKMDKKTTLATTILLSTAFFSVSALANQGDVIFQGEVTKATCDFVIQDSDGTTNASNVVNLKSATVSDINSDSAEEVAFKIVAAKKSDGTSCFSAAHDVTVLWVPVNGWDADENLANLAGADKAQKVAVKLMKQDGVHITSTSSRINFTKLNSTQDGTPTEYTFKAQMVESNEANKTTEPAVTAGNVKAQAKFVVGYR</sequence>